<dbReference type="InterPro" id="IPR001509">
    <property type="entry name" value="Epimerase_deHydtase"/>
</dbReference>
<evidence type="ECO:0000256" key="3">
    <source>
        <dbReference type="SAM" id="MobiDB-lite"/>
    </source>
</evidence>
<dbReference type="GeneID" id="98126435"/>
<accession>A0ABR4DC63</accession>
<dbReference type="PANTHER" id="PTHR10366">
    <property type="entry name" value="NAD DEPENDENT EPIMERASE/DEHYDRATASE"/>
    <property type="match status" value="1"/>
</dbReference>
<dbReference type="InterPro" id="IPR050425">
    <property type="entry name" value="NAD(P)_dehydrat-like"/>
</dbReference>
<sequence>MDTVTGLEAQRSPSNGLAFDVVATARSKEKGERIIKSLDPSVRPRVSFVVVPDVAQEGAFDEVLQKSGPFRYVVHTASPYKLHWDDPARDCLDPAIQGTTGLLAAIHAHAPTVQRVIITSSSAAMLSPPNHPPLYNENSWADVTWEQAASDAEHAYRGSKTFAERAAWDFMARHRPAFGLAVINNTYTFGPLPRSLPPRSLAASVNTSNQRIHDLISGKMRSGVHPTAPVFTFVDVRDVALAHVRAMTVPEADGKRFYVVGGYFSNPRIAGIVRRRFRELEAGGWLPPPELAEERDDFPEDHWGFDNSRSKEVLGLEYRGLEESVVDTVASIMSLGAPALAGQGKVTSDSSGEDDGSGIGDRGSGVLDASVPTGEISVAHEA</sequence>
<feature type="domain" description="NAD-dependent epimerase/dehydratase" evidence="4">
    <location>
        <begin position="38"/>
        <end position="261"/>
    </location>
</feature>
<reference evidence="5 6" key="1">
    <citation type="journal article" date="2024" name="Commun. Biol.">
        <title>Comparative genomic analysis of thermophilic fungi reveals convergent evolutionary adaptations and gene losses.</title>
        <authorList>
            <person name="Steindorff A.S."/>
            <person name="Aguilar-Pontes M.V."/>
            <person name="Robinson A.J."/>
            <person name="Andreopoulos B."/>
            <person name="LaButti K."/>
            <person name="Kuo A."/>
            <person name="Mondo S."/>
            <person name="Riley R."/>
            <person name="Otillar R."/>
            <person name="Haridas S."/>
            <person name="Lipzen A."/>
            <person name="Grimwood J."/>
            <person name="Schmutz J."/>
            <person name="Clum A."/>
            <person name="Reid I.D."/>
            <person name="Moisan M.C."/>
            <person name="Butler G."/>
            <person name="Nguyen T.T.M."/>
            <person name="Dewar K."/>
            <person name="Conant G."/>
            <person name="Drula E."/>
            <person name="Henrissat B."/>
            <person name="Hansel C."/>
            <person name="Singer S."/>
            <person name="Hutchinson M.I."/>
            <person name="de Vries R.P."/>
            <person name="Natvig D.O."/>
            <person name="Powell A.J."/>
            <person name="Tsang A."/>
            <person name="Grigoriev I.V."/>
        </authorList>
    </citation>
    <scope>NUCLEOTIDE SEQUENCE [LARGE SCALE GENOMIC DNA]</scope>
    <source>
        <strain evidence="5 6">ATCC 22073</strain>
    </source>
</reference>
<comment type="similarity">
    <text evidence="2">Belongs to the NAD(P)-dependent epimerase/dehydratase family. Dihydroflavonol-4-reductase subfamily.</text>
</comment>
<dbReference type="PANTHER" id="PTHR10366:SF564">
    <property type="entry name" value="STEROL-4-ALPHA-CARBOXYLATE 3-DEHYDROGENASE, DECARBOXYLATING"/>
    <property type="match status" value="1"/>
</dbReference>
<dbReference type="Gene3D" id="3.40.50.720">
    <property type="entry name" value="NAD(P)-binding Rossmann-like Domain"/>
    <property type="match status" value="1"/>
</dbReference>
<comment type="caution">
    <text evidence="5">The sequence shown here is derived from an EMBL/GenBank/DDBJ whole genome shotgun (WGS) entry which is preliminary data.</text>
</comment>
<dbReference type="Pfam" id="PF01370">
    <property type="entry name" value="Epimerase"/>
    <property type="match status" value="1"/>
</dbReference>
<evidence type="ECO:0000313" key="6">
    <source>
        <dbReference type="Proteomes" id="UP001600064"/>
    </source>
</evidence>
<organism evidence="5 6">
    <name type="scientific">Remersonia thermophila</name>
    <dbReference type="NCBI Taxonomy" id="72144"/>
    <lineage>
        <taxon>Eukaryota</taxon>
        <taxon>Fungi</taxon>
        <taxon>Dikarya</taxon>
        <taxon>Ascomycota</taxon>
        <taxon>Pezizomycotina</taxon>
        <taxon>Sordariomycetes</taxon>
        <taxon>Sordariomycetidae</taxon>
        <taxon>Sordariales</taxon>
        <taxon>Sordariales incertae sedis</taxon>
        <taxon>Remersonia</taxon>
    </lineage>
</organism>
<evidence type="ECO:0000256" key="1">
    <source>
        <dbReference type="ARBA" id="ARBA00023002"/>
    </source>
</evidence>
<protein>
    <recommendedName>
        <fullName evidence="4">NAD-dependent epimerase/dehydratase domain-containing protein</fullName>
    </recommendedName>
</protein>
<evidence type="ECO:0000259" key="4">
    <source>
        <dbReference type="Pfam" id="PF01370"/>
    </source>
</evidence>
<dbReference type="SUPFAM" id="SSF51735">
    <property type="entry name" value="NAD(P)-binding Rossmann-fold domains"/>
    <property type="match status" value="1"/>
</dbReference>
<dbReference type="RefSeq" id="XP_070866665.1">
    <property type="nucleotide sequence ID" value="XM_071011791.1"/>
</dbReference>
<keyword evidence="6" id="KW-1185">Reference proteome</keyword>
<dbReference type="Proteomes" id="UP001600064">
    <property type="component" value="Unassembled WGS sequence"/>
</dbReference>
<gene>
    <name evidence="5" type="ORF">VTJ83DRAFT_5215</name>
</gene>
<dbReference type="EMBL" id="JAZGUE010000004">
    <property type="protein sequence ID" value="KAL2267938.1"/>
    <property type="molecule type" value="Genomic_DNA"/>
</dbReference>
<name>A0ABR4DC63_9PEZI</name>
<evidence type="ECO:0000313" key="5">
    <source>
        <dbReference type="EMBL" id="KAL2267938.1"/>
    </source>
</evidence>
<proteinExistence type="inferred from homology"/>
<evidence type="ECO:0000256" key="2">
    <source>
        <dbReference type="ARBA" id="ARBA00023445"/>
    </source>
</evidence>
<feature type="region of interest" description="Disordered" evidence="3">
    <location>
        <begin position="341"/>
        <end position="382"/>
    </location>
</feature>
<dbReference type="InterPro" id="IPR036291">
    <property type="entry name" value="NAD(P)-bd_dom_sf"/>
</dbReference>
<keyword evidence="1" id="KW-0560">Oxidoreductase</keyword>